<dbReference type="EMBL" id="FORP01000006">
    <property type="protein sequence ID" value="SFJ57073.1"/>
    <property type="molecule type" value="Genomic_DNA"/>
</dbReference>
<feature type="domain" description="MmyB-like transcription regulator ligand binding" evidence="1">
    <location>
        <begin position="3"/>
        <end position="49"/>
    </location>
</feature>
<evidence type="ECO:0000313" key="3">
    <source>
        <dbReference type="Proteomes" id="UP000199025"/>
    </source>
</evidence>
<dbReference type="STRING" id="115433.SAMN05421835_106287"/>
<accession>A0A1I3SE20</accession>
<keyword evidence="3" id="KW-1185">Reference proteome</keyword>
<name>A0A1I3SE20_9PSEU</name>
<dbReference type="Gene3D" id="3.30.450.180">
    <property type="match status" value="1"/>
</dbReference>
<proteinExistence type="predicted"/>
<organism evidence="2 3">
    <name type="scientific">Amycolatopsis sacchari</name>
    <dbReference type="NCBI Taxonomy" id="115433"/>
    <lineage>
        <taxon>Bacteria</taxon>
        <taxon>Bacillati</taxon>
        <taxon>Actinomycetota</taxon>
        <taxon>Actinomycetes</taxon>
        <taxon>Pseudonocardiales</taxon>
        <taxon>Pseudonocardiaceae</taxon>
        <taxon>Amycolatopsis</taxon>
    </lineage>
</organism>
<dbReference type="InterPro" id="IPR041413">
    <property type="entry name" value="MLTR_LBD"/>
</dbReference>
<protein>
    <recommendedName>
        <fullName evidence="1">MmyB-like transcription regulator ligand binding domain-containing protein</fullName>
    </recommendedName>
</protein>
<evidence type="ECO:0000313" key="2">
    <source>
        <dbReference type="EMBL" id="SFJ57073.1"/>
    </source>
</evidence>
<evidence type="ECO:0000259" key="1">
    <source>
        <dbReference type="Pfam" id="PF17765"/>
    </source>
</evidence>
<dbReference type="AlphaFoldDB" id="A0A1I3SE20"/>
<dbReference type="Proteomes" id="UP000199025">
    <property type="component" value="Unassembled WGS sequence"/>
</dbReference>
<reference evidence="2 3" key="1">
    <citation type="submission" date="2016-10" db="EMBL/GenBank/DDBJ databases">
        <authorList>
            <person name="de Groot N.N."/>
        </authorList>
    </citation>
    <scope>NUCLEOTIDE SEQUENCE [LARGE SCALE GENOMIC DNA]</scope>
    <source>
        <strain evidence="2 3">DSM 44468</strain>
    </source>
</reference>
<sequence length="52" mass="6182">MRNLTKRVRHPEAGLLSFDSTHMWFGRRSETRLTTFVPADDETERKLRLHNA</sequence>
<dbReference type="Pfam" id="PF17765">
    <property type="entry name" value="MLTR_LBD"/>
    <property type="match status" value="1"/>
</dbReference>
<gene>
    <name evidence="2" type="ORF">SAMN05421835_106287</name>
</gene>